<feature type="domain" description="4Fe-4S ferredoxin-type" evidence="1">
    <location>
        <begin position="212"/>
        <end position="241"/>
    </location>
</feature>
<gene>
    <name evidence="2" type="ORF">MBCUR_10140</name>
</gene>
<evidence type="ECO:0000313" key="2">
    <source>
        <dbReference type="EMBL" id="KZX12603.1"/>
    </source>
</evidence>
<feature type="domain" description="4Fe-4S ferredoxin-type" evidence="1">
    <location>
        <begin position="175"/>
        <end position="204"/>
    </location>
</feature>
<feature type="domain" description="4Fe-4S ferredoxin-type" evidence="1">
    <location>
        <begin position="42"/>
        <end position="70"/>
    </location>
</feature>
<proteinExistence type="predicted"/>
<feature type="domain" description="4Fe-4S ferredoxin-type" evidence="1">
    <location>
        <begin position="242"/>
        <end position="270"/>
    </location>
</feature>
<dbReference type="Pfam" id="PF00037">
    <property type="entry name" value="Fer4"/>
    <property type="match status" value="2"/>
</dbReference>
<dbReference type="InterPro" id="IPR017900">
    <property type="entry name" value="4Fe4S_Fe_S_CS"/>
</dbReference>
<dbReference type="PROSITE" id="PS00198">
    <property type="entry name" value="4FE4S_FER_1"/>
    <property type="match status" value="3"/>
</dbReference>
<protein>
    <submittedName>
        <fullName evidence="2">Ferredoxin</fullName>
    </submittedName>
</protein>
<organism evidence="2 3">
    <name type="scientific">Methanobrevibacter curvatus</name>
    <dbReference type="NCBI Taxonomy" id="49547"/>
    <lineage>
        <taxon>Archaea</taxon>
        <taxon>Methanobacteriati</taxon>
        <taxon>Methanobacteriota</taxon>
        <taxon>Methanomada group</taxon>
        <taxon>Methanobacteria</taxon>
        <taxon>Methanobacteriales</taxon>
        <taxon>Methanobacteriaceae</taxon>
        <taxon>Methanobrevibacter</taxon>
    </lineage>
</organism>
<dbReference type="OrthoDB" id="23833at2157"/>
<dbReference type="PANTHER" id="PTHR43122:SF1">
    <property type="entry name" value="IRON-SULFUR-BINDING PROTEIN"/>
    <property type="match status" value="1"/>
</dbReference>
<name>A0A166AXM7_9EURY</name>
<dbReference type="Gene3D" id="3.30.70.20">
    <property type="match status" value="3"/>
</dbReference>
<sequence length="270" mass="30165">MEIIFKKQLESLQHEVVLKSVDLDDDIEDFQVDIEDYSLTENIFSISPRCIRCDLCVEECPVGAITSSTSIKRSRIKNNCVKCEICTQTCPVSCIYLMEASADIDTENDEVKFSLKERKSPHRILKMDEIAVDHSLCVGCGSCTQFCPTKAINLKDFSTVETPIGENYSKLKYNNFADVKKDLCIGCGSCSNLCPQTAINLKNFLGPVIITKRLLIDQDTCVECQLCEENCPVEAIKLENGSIILDNKKCIKCNVCSTKCPVNALNLEKM</sequence>
<feature type="domain" description="4Fe-4S ferredoxin-type" evidence="1">
    <location>
        <begin position="71"/>
        <end position="100"/>
    </location>
</feature>
<dbReference type="CDD" id="cd10549">
    <property type="entry name" value="MtMvhB_like"/>
    <property type="match status" value="1"/>
</dbReference>
<reference evidence="2 3" key="1">
    <citation type="submission" date="2016-04" db="EMBL/GenBank/DDBJ databases">
        <title>Genome sequence of Methanobrevibacter curvatus DSM 11111.</title>
        <authorList>
            <person name="Poehlein A."/>
            <person name="Seedorf H."/>
            <person name="Daniel R."/>
        </authorList>
    </citation>
    <scope>NUCLEOTIDE SEQUENCE [LARGE SCALE GENOMIC DNA]</scope>
    <source>
        <strain evidence="2 3">DSM 11111</strain>
    </source>
</reference>
<dbReference type="Proteomes" id="UP000077245">
    <property type="component" value="Unassembled WGS sequence"/>
</dbReference>
<dbReference type="RefSeq" id="WP_067091071.1">
    <property type="nucleotide sequence ID" value="NZ_LWMV01000165.1"/>
</dbReference>
<dbReference type="AlphaFoldDB" id="A0A166AXM7"/>
<dbReference type="SUPFAM" id="SSF54862">
    <property type="entry name" value="4Fe-4S ferredoxins"/>
    <property type="match status" value="2"/>
</dbReference>
<dbReference type="PATRIC" id="fig|49547.3.peg.1083"/>
<accession>A0A166AXM7</accession>
<dbReference type="InterPro" id="IPR017896">
    <property type="entry name" value="4Fe4S_Fe-S-bd"/>
</dbReference>
<dbReference type="GO" id="GO:0016491">
    <property type="term" value="F:oxidoreductase activity"/>
    <property type="evidence" value="ECO:0007669"/>
    <property type="project" value="UniProtKB-ARBA"/>
</dbReference>
<keyword evidence="3" id="KW-1185">Reference proteome</keyword>
<dbReference type="PANTHER" id="PTHR43122">
    <property type="entry name" value="FERREDOXIN SUBUNIT OF PYRUVATE:FLAVODOXIN OXIDOREDUCTASE-RELATED"/>
    <property type="match status" value="1"/>
</dbReference>
<dbReference type="STRING" id="49547.MBCUR_10140"/>
<evidence type="ECO:0000259" key="1">
    <source>
        <dbReference type="PROSITE" id="PS51379"/>
    </source>
</evidence>
<dbReference type="EMBL" id="LWMV01000165">
    <property type="protein sequence ID" value="KZX12603.1"/>
    <property type="molecule type" value="Genomic_DNA"/>
</dbReference>
<comment type="caution">
    <text evidence="2">The sequence shown here is derived from an EMBL/GenBank/DDBJ whole genome shotgun (WGS) entry which is preliminary data.</text>
</comment>
<feature type="domain" description="4Fe-4S ferredoxin-type" evidence="1">
    <location>
        <begin position="128"/>
        <end position="157"/>
    </location>
</feature>
<dbReference type="Pfam" id="PF12838">
    <property type="entry name" value="Fer4_7"/>
    <property type="match status" value="2"/>
</dbReference>
<dbReference type="Gene3D" id="3.30.70.3270">
    <property type="match status" value="1"/>
</dbReference>
<evidence type="ECO:0000313" key="3">
    <source>
        <dbReference type="Proteomes" id="UP000077245"/>
    </source>
</evidence>
<dbReference type="PROSITE" id="PS51379">
    <property type="entry name" value="4FE4S_FER_2"/>
    <property type="match status" value="6"/>
</dbReference>